<reference evidence="5" key="1">
    <citation type="submission" date="2020-04" db="EMBL/GenBank/DDBJ databases">
        <authorList>
            <person name="Alioto T."/>
            <person name="Alioto T."/>
            <person name="Gomez Garrido J."/>
        </authorList>
    </citation>
    <scope>NUCLEOTIDE SEQUENCE</scope>
    <source>
        <strain evidence="5">A484AB</strain>
    </source>
</reference>
<keyword evidence="5" id="KW-0378">Hydrolase</keyword>
<keyword evidence="5" id="KW-0067">ATP-binding</keyword>
<evidence type="ECO:0000256" key="2">
    <source>
        <dbReference type="ARBA" id="ARBA00023125"/>
    </source>
</evidence>
<dbReference type="Pfam" id="PF00270">
    <property type="entry name" value="DEAD"/>
    <property type="match status" value="1"/>
</dbReference>
<protein>
    <submittedName>
        <fullName evidence="5">Werner syndrome ATP-dependent helicase-like</fullName>
    </submittedName>
</protein>
<evidence type="ECO:0000313" key="6">
    <source>
        <dbReference type="Proteomes" id="UP001152795"/>
    </source>
</evidence>
<evidence type="ECO:0000256" key="1">
    <source>
        <dbReference type="ARBA" id="ARBA00005446"/>
    </source>
</evidence>
<dbReference type="GO" id="GO:0043138">
    <property type="term" value="F:3'-5' DNA helicase activity"/>
    <property type="evidence" value="ECO:0007669"/>
    <property type="project" value="TreeGrafter"/>
</dbReference>
<dbReference type="GO" id="GO:0005524">
    <property type="term" value="F:ATP binding"/>
    <property type="evidence" value="ECO:0007669"/>
    <property type="project" value="InterPro"/>
</dbReference>
<evidence type="ECO:0000256" key="4">
    <source>
        <dbReference type="ARBA" id="ARBA00023242"/>
    </source>
</evidence>
<keyword evidence="5" id="KW-0547">Nucleotide-binding</keyword>
<dbReference type="GO" id="GO:0003677">
    <property type="term" value="F:DNA binding"/>
    <property type="evidence" value="ECO:0007669"/>
    <property type="project" value="UniProtKB-KW"/>
</dbReference>
<dbReference type="GO" id="GO:0005694">
    <property type="term" value="C:chromosome"/>
    <property type="evidence" value="ECO:0007669"/>
    <property type="project" value="TreeGrafter"/>
</dbReference>
<dbReference type="InterPro" id="IPR011545">
    <property type="entry name" value="DEAD/DEAH_box_helicase_dom"/>
</dbReference>
<dbReference type="AlphaFoldDB" id="A0A7D9HBP1"/>
<organism evidence="5 6">
    <name type="scientific">Paramuricea clavata</name>
    <name type="common">Red gorgonian</name>
    <name type="synonym">Violescent sea-whip</name>
    <dbReference type="NCBI Taxonomy" id="317549"/>
    <lineage>
        <taxon>Eukaryota</taxon>
        <taxon>Metazoa</taxon>
        <taxon>Cnidaria</taxon>
        <taxon>Anthozoa</taxon>
        <taxon>Octocorallia</taxon>
        <taxon>Malacalcyonacea</taxon>
        <taxon>Plexauridae</taxon>
        <taxon>Paramuricea</taxon>
    </lineage>
</organism>
<dbReference type="PANTHER" id="PTHR13710">
    <property type="entry name" value="DNA HELICASE RECQ FAMILY MEMBER"/>
    <property type="match status" value="1"/>
</dbReference>
<gene>
    <name evidence="5" type="ORF">PACLA_8A073077</name>
</gene>
<dbReference type="GO" id="GO:0005737">
    <property type="term" value="C:cytoplasm"/>
    <property type="evidence" value="ECO:0007669"/>
    <property type="project" value="TreeGrafter"/>
</dbReference>
<dbReference type="PANTHER" id="PTHR13710:SF153">
    <property type="entry name" value="RECQ-LIKE DNA HELICASE BLM"/>
    <property type="match status" value="1"/>
</dbReference>
<proteinExistence type="inferred from homology"/>
<dbReference type="Gene3D" id="3.40.50.300">
    <property type="entry name" value="P-loop containing nucleotide triphosphate hydrolases"/>
    <property type="match status" value="1"/>
</dbReference>
<keyword evidence="5" id="KW-0347">Helicase</keyword>
<dbReference type="GO" id="GO:0000724">
    <property type="term" value="P:double-strand break repair via homologous recombination"/>
    <property type="evidence" value="ECO:0007669"/>
    <property type="project" value="TreeGrafter"/>
</dbReference>
<comment type="similarity">
    <text evidence="1">Belongs to the helicase family. RecQ subfamily.</text>
</comment>
<dbReference type="GO" id="GO:0005634">
    <property type="term" value="C:nucleus"/>
    <property type="evidence" value="ECO:0007669"/>
    <property type="project" value="TreeGrafter"/>
</dbReference>
<dbReference type="PROSITE" id="PS51192">
    <property type="entry name" value="HELICASE_ATP_BIND_1"/>
    <property type="match status" value="1"/>
</dbReference>
<dbReference type="OrthoDB" id="10261556at2759"/>
<dbReference type="GO" id="GO:0009378">
    <property type="term" value="F:four-way junction helicase activity"/>
    <property type="evidence" value="ECO:0007669"/>
    <property type="project" value="TreeGrafter"/>
</dbReference>
<sequence>MSPISMGYVMLDEIKFEEALGLACNLLQAESFYKDQQEALKQFFQGMNFFFSAHTGYGKSLIFQAIPIIADFLNEQVIGTSIVLVILPLISLMQDQVKNCNERFGISAAATYSMQDEEILQNIENGVYSLVHTSPEALLATKRWRSLATSSSFRDQCVAVVIDEGHCLVHW</sequence>
<keyword evidence="4" id="KW-0539">Nucleus</keyword>
<accession>A0A7D9HBP1</accession>
<evidence type="ECO:0000313" key="5">
    <source>
        <dbReference type="EMBL" id="CAB3980649.1"/>
    </source>
</evidence>
<keyword evidence="3" id="KW-0413">Isomerase</keyword>
<keyword evidence="6" id="KW-1185">Reference proteome</keyword>
<name>A0A7D9HBP1_PARCT</name>
<dbReference type="EMBL" id="CACRXK020000309">
    <property type="protein sequence ID" value="CAB3980649.1"/>
    <property type="molecule type" value="Genomic_DNA"/>
</dbReference>
<comment type="caution">
    <text evidence="5">The sequence shown here is derived from an EMBL/GenBank/DDBJ whole genome shotgun (WGS) entry which is preliminary data.</text>
</comment>
<dbReference type="SUPFAM" id="SSF52540">
    <property type="entry name" value="P-loop containing nucleoside triphosphate hydrolases"/>
    <property type="match status" value="1"/>
</dbReference>
<dbReference type="Proteomes" id="UP001152795">
    <property type="component" value="Unassembled WGS sequence"/>
</dbReference>
<dbReference type="InterPro" id="IPR014001">
    <property type="entry name" value="Helicase_ATP-bd"/>
</dbReference>
<dbReference type="InterPro" id="IPR027417">
    <property type="entry name" value="P-loop_NTPase"/>
</dbReference>
<keyword evidence="2" id="KW-0238">DNA-binding</keyword>
<evidence type="ECO:0000256" key="3">
    <source>
        <dbReference type="ARBA" id="ARBA00023235"/>
    </source>
</evidence>